<dbReference type="AlphaFoldDB" id="A0A371GMM5"/>
<dbReference type="OrthoDB" id="1750196at2759"/>
<feature type="non-terminal residue" evidence="1">
    <location>
        <position position="1"/>
    </location>
</feature>
<evidence type="ECO:0000313" key="2">
    <source>
        <dbReference type="Proteomes" id="UP000257109"/>
    </source>
</evidence>
<gene>
    <name evidence="1" type="ORF">CR513_26130</name>
</gene>
<sequence>MKVWVAETNLAWPRWSRSGWDDFISAETLLLTLLVTHQGFTSNQPHNQTQYPPYGLPLSYTQPMNNNSDPHIATSNLQNQTQHQDSYFENNYEQDLHPPTHDALNHQLINPTPIVILHCHQYEDPHSTKMLQLFEERLRAIKGANYSNFNVASLCLILSVVIPLKFKLLEFDKYKGNTYPKNHLTMYYKKIASHAHDNKLPIHFFQESLIGATLK</sequence>
<evidence type="ECO:0000313" key="1">
    <source>
        <dbReference type="EMBL" id="RDX91831.1"/>
    </source>
</evidence>
<dbReference type="Proteomes" id="UP000257109">
    <property type="component" value="Unassembled WGS sequence"/>
</dbReference>
<dbReference type="EMBL" id="QJKJ01005023">
    <property type="protein sequence ID" value="RDX91831.1"/>
    <property type="molecule type" value="Genomic_DNA"/>
</dbReference>
<proteinExistence type="predicted"/>
<reference evidence="1" key="1">
    <citation type="submission" date="2018-05" db="EMBL/GenBank/DDBJ databases">
        <title>Draft genome of Mucuna pruriens seed.</title>
        <authorList>
            <person name="Nnadi N.E."/>
            <person name="Vos R."/>
            <person name="Hasami M.H."/>
            <person name="Devisetty U.K."/>
            <person name="Aguiy J.C."/>
        </authorList>
    </citation>
    <scope>NUCLEOTIDE SEQUENCE [LARGE SCALE GENOMIC DNA]</scope>
    <source>
        <strain evidence="1">JCA_2017</strain>
    </source>
</reference>
<accession>A0A371GMM5</accession>
<keyword evidence="2" id="KW-1185">Reference proteome</keyword>
<comment type="caution">
    <text evidence="1">The sequence shown here is derived from an EMBL/GenBank/DDBJ whole genome shotgun (WGS) entry which is preliminary data.</text>
</comment>
<protein>
    <submittedName>
        <fullName evidence="1">Uncharacterized protein</fullName>
    </submittedName>
</protein>
<organism evidence="1 2">
    <name type="scientific">Mucuna pruriens</name>
    <name type="common">Velvet bean</name>
    <name type="synonym">Dolichos pruriens</name>
    <dbReference type="NCBI Taxonomy" id="157652"/>
    <lineage>
        <taxon>Eukaryota</taxon>
        <taxon>Viridiplantae</taxon>
        <taxon>Streptophyta</taxon>
        <taxon>Embryophyta</taxon>
        <taxon>Tracheophyta</taxon>
        <taxon>Spermatophyta</taxon>
        <taxon>Magnoliopsida</taxon>
        <taxon>eudicotyledons</taxon>
        <taxon>Gunneridae</taxon>
        <taxon>Pentapetalae</taxon>
        <taxon>rosids</taxon>
        <taxon>fabids</taxon>
        <taxon>Fabales</taxon>
        <taxon>Fabaceae</taxon>
        <taxon>Papilionoideae</taxon>
        <taxon>50 kb inversion clade</taxon>
        <taxon>NPAAA clade</taxon>
        <taxon>indigoferoid/millettioid clade</taxon>
        <taxon>Phaseoleae</taxon>
        <taxon>Mucuna</taxon>
    </lineage>
</organism>
<name>A0A371GMM5_MUCPR</name>